<evidence type="ECO:0000313" key="1">
    <source>
        <dbReference type="EMBL" id="VAW35675.1"/>
    </source>
</evidence>
<evidence type="ECO:0008006" key="2">
    <source>
        <dbReference type="Google" id="ProtNLM"/>
    </source>
</evidence>
<sequence>MRRFPAIWQTDRLQIEDSSLADTPQLMKIFNACSYVGKWDPTFQIEPEETFTELVTKSMKEGEENGRFQLQIIRQQASQQIIG</sequence>
<dbReference type="AlphaFoldDB" id="A0A3B0UWX5"/>
<accession>A0A3B0UWX5</accession>
<organism evidence="1">
    <name type="scientific">hydrothermal vent metagenome</name>
    <dbReference type="NCBI Taxonomy" id="652676"/>
    <lineage>
        <taxon>unclassified sequences</taxon>
        <taxon>metagenomes</taxon>
        <taxon>ecological metagenomes</taxon>
    </lineage>
</organism>
<proteinExistence type="predicted"/>
<dbReference type="EMBL" id="UOEU01000599">
    <property type="protein sequence ID" value="VAW35675.1"/>
    <property type="molecule type" value="Genomic_DNA"/>
</dbReference>
<protein>
    <recommendedName>
        <fullName evidence="2">N-acetyltransferase domain-containing protein</fullName>
    </recommendedName>
</protein>
<reference evidence="1" key="1">
    <citation type="submission" date="2018-06" db="EMBL/GenBank/DDBJ databases">
        <authorList>
            <person name="Zhirakovskaya E."/>
        </authorList>
    </citation>
    <scope>NUCLEOTIDE SEQUENCE</scope>
</reference>
<name>A0A3B0UWX5_9ZZZZ</name>
<gene>
    <name evidence="1" type="ORF">MNBD_CHLOROFLEXI01-387</name>
</gene>